<dbReference type="AlphaFoldDB" id="A0A1V9XKH2"/>
<sequence>MDQQELPPVPVETKPRRKIPEIVFVATVAGFSMLLGFGATIAMAKKRSPKYFAQGMIGSKEMPESGTDLALRALGRGTLYAVGGFSLFCTVVWKALGVKDLSEFRQRAGELLPRIPKNETGGRTDFESLRDLLQYCIDESEKSKKNK</sequence>
<keyword evidence="4 10" id="KW-0812">Transmembrane</keyword>
<evidence type="ECO:0000256" key="3">
    <source>
        <dbReference type="ARBA" id="ARBA00013934"/>
    </source>
</evidence>
<evidence type="ECO:0000256" key="8">
    <source>
        <dbReference type="ARBA" id="ARBA00023136"/>
    </source>
</evidence>
<gene>
    <name evidence="11" type="ORF">BIW11_09361</name>
</gene>
<keyword evidence="6 10" id="KW-1133">Transmembrane helix</keyword>
<evidence type="ECO:0000256" key="6">
    <source>
        <dbReference type="ARBA" id="ARBA00022989"/>
    </source>
</evidence>
<keyword evidence="8 10" id="KW-0472">Membrane</keyword>
<evidence type="ECO:0000256" key="10">
    <source>
        <dbReference type="SAM" id="Phobius"/>
    </source>
</evidence>
<dbReference type="STRING" id="418985.A0A1V9XKH2"/>
<dbReference type="InParanoid" id="A0A1V9XKH2"/>
<organism evidence="11 12">
    <name type="scientific">Tropilaelaps mercedesae</name>
    <dbReference type="NCBI Taxonomy" id="418985"/>
    <lineage>
        <taxon>Eukaryota</taxon>
        <taxon>Metazoa</taxon>
        <taxon>Ecdysozoa</taxon>
        <taxon>Arthropoda</taxon>
        <taxon>Chelicerata</taxon>
        <taxon>Arachnida</taxon>
        <taxon>Acari</taxon>
        <taxon>Parasitiformes</taxon>
        <taxon>Mesostigmata</taxon>
        <taxon>Gamasina</taxon>
        <taxon>Dermanyssoidea</taxon>
        <taxon>Laelapidae</taxon>
        <taxon>Tropilaelaps</taxon>
    </lineage>
</organism>
<comment type="similarity">
    <text evidence="2">Belongs to the TMEM242 family.</text>
</comment>
<dbReference type="Proteomes" id="UP000192247">
    <property type="component" value="Unassembled WGS sequence"/>
</dbReference>
<evidence type="ECO:0000256" key="4">
    <source>
        <dbReference type="ARBA" id="ARBA00022692"/>
    </source>
</evidence>
<evidence type="ECO:0000256" key="2">
    <source>
        <dbReference type="ARBA" id="ARBA00007570"/>
    </source>
</evidence>
<dbReference type="Pfam" id="PF07096">
    <property type="entry name" value="DUF1358"/>
    <property type="match status" value="1"/>
</dbReference>
<dbReference type="OrthoDB" id="2378895at2759"/>
<dbReference type="PANTHER" id="PTHR13141:SF4">
    <property type="entry name" value="TRANSMEMBRANE PROTEIN 242"/>
    <property type="match status" value="1"/>
</dbReference>
<evidence type="ECO:0000256" key="5">
    <source>
        <dbReference type="ARBA" id="ARBA00022792"/>
    </source>
</evidence>
<comment type="subcellular location">
    <subcellularLocation>
        <location evidence="1">Mitochondrion inner membrane</location>
        <topology evidence="1">Multi-pass membrane protein</topology>
    </subcellularLocation>
</comment>
<reference evidence="11 12" key="1">
    <citation type="journal article" date="2017" name="Gigascience">
        <title>Draft genome of the honey bee ectoparasitic mite, Tropilaelaps mercedesae, is shaped by the parasitic life history.</title>
        <authorList>
            <person name="Dong X."/>
            <person name="Armstrong S.D."/>
            <person name="Xia D."/>
            <person name="Makepeace B.L."/>
            <person name="Darby A.C."/>
            <person name="Kadowaki T."/>
        </authorList>
    </citation>
    <scope>NUCLEOTIDE SEQUENCE [LARGE SCALE GENOMIC DNA]</scope>
    <source>
        <strain evidence="11">Wuxi-XJTLU</strain>
    </source>
</reference>
<feature type="transmembrane region" description="Helical" evidence="10">
    <location>
        <begin position="22"/>
        <end position="44"/>
    </location>
</feature>
<name>A0A1V9XKH2_9ACAR</name>
<dbReference type="FunCoup" id="A0A1V9XKH2">
    <property type="interactions" value="342"/>
</dbReference>
<protein>
    <recommendedName>
        <fullName evidence="3">Transmembrane protein 242</fullName>
    </recommendedName>
</protein>
<evidence type="ECO:0000256" key="7">
    <source>
        <dbReference type="ARBA" id="ARBA00023128"/>
    </source>
</evidence>
<accession>A0A1V9XKH2</accession>
<evidence type="ECO:0000256" key="9">
    <source>
        <dbReference type="ARBA" id="ARBA00045905"/>
    </source>
</evidence>
<dbReference type="PANTHER" id="PTHR13141">
    <property type="entry name" value="TRANSMEMBRANE PROTEIN 242"/>
    <property type="match status" value="1"/>
</dbReference>
<comment type="function">
    <text evidence="9">Scaffold protein that participates in the c-ring assembly of mitochondrial ATP synthase (F(1)F(0) ATP synthase or complex V) by facilitating the membrane insertion and oligomer formation of the subunit c/ATP5MC3. Participates in the incorporation of the c-ring into vestigial complexes. Additionally influences the incorporation of subunits MT-ATP6, MT-ATP8, ATP5MJ, and ATP5MK in the ATP synthase.</text>
</comment>
<keyword evidence="12" id="KW-1185">Reference proteome</keyword>
<keyword evidence="7" id="KW-0496">Mitochondrion</keyword>
<evidence type="ECO:0000313" key="12">
    <source>
        <dbReference type="Proteomes" id="UP000192247"/>
    </source>
</evidence>
<dbReference type="InterPro" id="IPR009792">
    <property type="entry name" value="TMEM242"/>
</dbReference>
<evidence type="ECO:0000256" key="1">
    <source>
        <dbReference type="ARBA" id="ARBA00004448"/>
    </source>
</evidence>
<evidence type="ECO:0000313" key="11">
    <source>
        <dbReference type="EMBL" id="OQR74024.1"/>
    </source>
</evidence>
<proteinExistence type="inferred from homology"/>
<keyword evidence="5" id="KW-0999">Mitochondrion inner membrane</keyword>
<dbReference type="EMBL" id="MNPL01008855">
    <property type="protein sequence ID" value="OQR74024.1"/>
    <property type="molecule type" value="Genomic_DNA"/>
</dbReference>
<feature type="transmembrane region" description="Helical" evidence="10">
    <location>
        <begin position="78"/>
        <end position="97"/>
    </location>
</feature>
<dbReference type="GO" id="GO:0005743">
    <property type="term" value="C:mitochondrial inner membrane"/>
    <property type="evidence" value="ECO:0007669"/>
    <property type="project" value="UniProtKB-SubCell"/>
</dbReference>
<comment type="caution">
    <text evidence="11">The sequence shown here is derived from an EMBL/GenBank/DDBJ whole genome shotgun (WGS) entry which is preliminary data.</text>
</comment>